<dbReference type="GO" id="GO:0005519">
    <property type="term" value="F:cytoskeletal regulatory protein binding"/>
    <property type="evidence" value="ECO:0007669"/>
    <property type="project" value="InterPro"/>
</dbReference>
<feature type="compositionally biased region" description="Polar residues" evidence="3">
    <location>
        <begin position="17"/>
        <end position="36"/>
    </location>
</feature>
<dbReference type="Pfam" id="PF03915">
    <property type="entry name" value="AIP3"/>
    <property type="match status" value="1"/>
</dbReference>
<feature type="compositionally biased region" description="Pro residues" evidence="3">
    <location>
        <begin position="350"/>
        <end position="361"/>
    </location>
</feature>
<feature type="compositionally biased region" description="Polar residues" evidence="3">
    <location>
        <begin position="199"/>
        <end position="208"/>
    </location>
</feature>
<dbReference type="InterPro" id="IPR051825">
    <property type="entry name" value="SRCIN1"/>
</dbReference>
<feature type="region of interest" description="Disordered" evidence="3">
    <location>
        <begin position="659"/>
        <end position="678"/>
    </location>
</feature>
<dbReference type="Pfam" id="PF23153">
    <property type="entry name" value="Aip3p_Bud6_N"/>
    <property type="match status" value="1"/>
</dbReference>
<evidence type="ECO:0000256" key="2">
    <source>
        <dbReference type="SAM" id="Coils"/>
    </source>
</evidence>
<dbReference type="GO" id="GO:0005737">
    <property type="term" value="C:cytoplasm"/>
    <property type="evidence" value="ECO:0007669"/>
    <property type="project" value="TreeGrafter"/>
</dbReference>
<feature type="region of interest" description="Disordered" evidence="3">
    <location>
        <begin position="216"/>
        <end position="235"/>
    </location>
</feature>
<dbReference type="SMART" id="SM00806">
    <property type="entry name" value="AIP3"/>
    <property type="match status" value="1"/>
</dbReference>
<feature type="domain" description="Actin interacting protein 3 C-terminal" evidence="4">
    <location>
        <begin position="547"/>
        <end position="1021"/>
    </location>
</feature>
<feature type="region of interest" description="Disordered" evidence="3">
    <location>
        <begin position="1027"/>
        <end position="1100"/>
    </location>
</feature>
<evidence type="ECO:0000313" key="5">
    <source>
        <dbReference type="EMBL" id="MBW0483558.1"/>
    </source>
</evidence>
<feature type="compositionally biased region" description="Polar residues" evidence="3">
    <location>
        <begin position="266"/>
        <end position="277"/>
    </location>
</feature>
<evidence type="ECO:0000256" key="3">
    <source>
        <dbReference type="SAM" id="MobiDB-lite"/>
    </source>
</evidence>
<dbReference type="AlphaFoldDB" id="A0A9Q3CGR8"/>
<feature type="region of interest" description="Disordered" evidence="3">
    <location>
        <begin position="266"/>
        <end position="304"/>
    </location>
</feature>
<organism evidence="5 6">
    <name type="scientific">Austropuccinia psidii MF-1</name>
    <dbReference type="NCBI Taxonomy" id="1389203"/>
    <lineage>
        <taxon>Eukaryota</taxon>
        <taxon>Fungi</taxon>
        <taxon>Dikarya</taxon>
        <taxon>Basidiomycota</taxon>
        <taxon>Pucciniomycotina</taxon>
        <taxon>Pucciniomycetes</taxon>
        <taxon>Pucciniales</taxon>
        <taxon>Sphaerophragmiaceae</taxon>
        <taxon>Austropuccinia</taxon>
    </lineage>
</organism>
<keyword evidence="1 2" id="KW-0175">Coiled coil</keyword>
<dbReference type="PANTHER" id="PTHR22741:SF10">
    <property type="entry name" value="COILED-COIL DOMAIN-CONTAINING PROTEIN CG32809"/>
    <property type="match status" value="1"/>
</dbReference>
<keyword evidence="6" id="KW-1185">Reference proteome</keyword>
<feature type="region of interest" description="Disordered" evidence="3">
    <location>
        <begin position="1"/>
        <end position="36"/>
    </location>
</feature>
<evidence type="ECO:0000313" key="6">
    <source>
        <dbReference type="Proteomes" id="UP000765509"/>
    </source>
</evidence>
<feature type="region of interest" description="Disordered" evidence="3">
    <location>
        <begin position="683"/>
        <end position="733"/>
    </location>
</feature>
<evidence type="ECO:0000256" key="1">
    <source>
        <dbReference type="ARBA" id="ARBA00023054"/>
    </source>
</evidence>
<feature type="region of interest" description="Disordered" evidence="3">
    <location>
        <begin position="160"/>
        <end position="211"/>
    </location>
</feature>
<dbReference type="InterPro" id="IPR005613">
    <property type="entry name" value="AIP3_C"/>
</dbReference>
<dbReference type="GO" id="GO:0051286">
    <property type="term" value="C:cell tip"/>
    <property type="evidence" value="ECO:0007669"/>
    <property type="project" value="TreeGrafter"/>
</dbReference>
<feature type="compositionally biased region" description="Polar residues" evidence="3">
    <location>
        <begin position="333"/>
        <end position="346"/>
    </location>
</feature>
<feature type="compositionally biased region" description="Polar residues" evidence="3">
    <location>
        <begin position="493"/>
        <end position="504"/>
    </location>
</feature>
<reference evidence="5" key="1">
    <citation type="submission" date="2021-03" db="EMBL/GenBank/DDBJ databases">
        <title>Draft genome sequence of rust myrtle Austropuccinia psidii MF-1, a brazilian biotype.</title>
        <authorList>
            <person name="Quecine M.C."/>
            <person name="Pachon D.M.R."/>
            <person name="Bonatelli M.L."/>
            <person name="Correr F.H."/>
            <person name="Franceschini L.M."/>
            <person name="Leite T.F."/>
            <person name="Margarido G.R.A."/>
            <person name="Almeida C.A."/>
            <person name="Ferrarezi J.A."/>
            <person name="Labate C.A."/>
        </authorList>
    </citation>
    <scope>NUCLEOTIDE SEQUENCE</scope>
    <source>
        <strain evidence="5">MF-1</strain>
    </source>
</reference>
<dbReference type="PANTHER" id="PTHR22741">
    <property type="entry name" value="P140CAP/SNIP-RELATED"/>
    <property type="match status" value="1"/>
</dbReference>
<feature type="coiled-coil region" evidence="2">
    <location>
        <begin position="804"/>
        <end position="838"/>
    </location>
</feature>
<name>A0A9Q3CGR8_9BASI</name>
<feature type="compositionally biased region" description="Polar residues" evidence="3">
    <location>
        <begin position="517"/>
        <end position="526"/>
    </location>
</feature>
<dbReference type="OrthoDB" id="783096at2759"/>
<feature type="compositionally biased region" description="Basic and acidic residues" evidence="3">
    <location>
        <begin position="1052"/>
        <end position="1100"/>
    </location>
</feature>
<feature type="region of interest" description="Disordered" evidence="3">
    <location>
        <begin position="317"/>
        <end position="365"/>
    </location>
</feature>
<proteinExistence type="predicted"/>
<feature type="compositionally biased region" description="Low complexity" evidence="3">
    <location>
        <begin position="321"/>
        <end position="332"/>
    </location>
</feature>
<feature type="compositionally biased region" description="Low complexity" evidence="3">
    <location>
        <begin position="291"/>
        <end position="300"/>
    </location>
</feature>
<comment type="caution">
    <text evidence="5">The sequence shown here is derived from an EMBL/GenBank/DDBJ whole genome shotgun (WGS) entry which is preliminary data.</text>
</comment>
<dbReference type="Proteomes" id="UP000765509">
    <property type="component" value="Unassembled WGS sequence"/>
</dbReference>
<feature type="region of interest" description="Disordered" evidence="3">
    <location>
        <begin position="435"/>
        <end position="526"/>
    </location>
</feature>
<accession>A0A9Q3CGR8</accession>
<dbReference type="EMBL" id="AVOT02007279">
    <property type="protein sequence ID" value="MBW0483558.1"/>
    <property type="molecule type" value="Genomic_DNA"/>
</dbReference>
<dbReference type="InterPro" id="IPR056279">
    <property type="entry name" value="Aip3p_Bud6_N"/>
</dbReference>
<dbReference type="Gene3D" id="1.20.58.1540">
    <property type="entry name" value="Actin interacting protein 3, C-terminal domain"/>
    <property type="match status" value="1"/>
</dbReference>
<dbReference type="InterPro" id="IPR022782">
    <property type="entry name" value="AIP3-like_C"/>
</dbReference>
<feature type="compositionally biased region" description="Basic and acidic residues" evidence="3">
    <location>
        <begin position="1031"/>
        <end position="1044"/>
    </location>
</feature>
<feature type="compositionally biased region" description="Low complexity" evidence="3">
    <location>
        <begin position="1"/>
        <end position="16"/>
    </location>
</feature>
<protein>
    <recommendedName>
        <fullName evidence="4">Actin interacting protein 3 C-terminal domain-containing protein</fullName>
    </recommendedName>
</protein>
<gene>
    <name evidence="5" type="ORF">O181_023273</name>
</gene>
<dbReference type="GO" id="GO:0030010">
    <property type="term" value="P:establishment of cell polarity"/>
    <property type="evidence" value="ECO:0007669"/>
    <property type="project" value="TreeGrafter"/>
</dbReference>
<sequence>MSSNHQLPSQQQPHLQKFNQTSSTNPNLKSNSVNHPLIKSNTNPLINPLISSQMESTVTRLLVATKQLLESLTEWSLGKIDESVVSDIYVRLGNEFNTASLAFSKEGIDMSDLNSVPDDLRACLETALSEDASPTTLNQHLPQVRQIVVHLLQGLKSKQAKWRATKRQQELDQNSFNRPASASSSSSHPSDQTFHHQNRNGPWNSNPAKTRDNLRRVAVTSSSSPPPNNLISSTPTINALRNQSSRAISPNRGNLLSSHSDINSFNIKSTDNPSHLPQINHKLSSDHHSPSKSTSKSRLSPVNRAFRSVNEISDRIRAPWSSSSSSSHSHSSPLQKNQNEIHSPNTYDIPLPPVPQSPPKDPSIQAQVSSLEALRKADILQRRASKRFSTYTYNKITSTASPHKRTLDGPQNVSGLGINFATLPRSPTALSHLTQREDNDAAKESSQAGRELLKGSSSTKSNHNKEPSKPIVSKSKPILTNQDSSLSDKESVLTPNIDHSQFSLPASHPATPERSHPSTQVLSTPPNLNSINFLKTSPPPPEHPTIFLQLGRDVKKVTLDSSPTIASLRVMFMDRFQYNSGLDNFPEIYLRDPQSGIQYLLEDLSDVKDRVVLSLNIDALDQVKTHIDSGLSTLAREIKDLKSSITTLRRQSIPPSAVTIVNPLKPENNLPPPLGSTDIQFHHSAQQQAPKVDHSTDPVRPNSPESSHLKADQSKADSSLLNEQNSVTESGSEKKLKQLSGSFKGQFAQVQALRRELGILRQLYGTFTGETKNMLSTLRSQTELVKQVAVTKVSSTRTFIDSGKVKLESRSQDLVAKVESLQDTVEDLKQDVTNRKIKPKPSTMVTVSESIESVKSDLEELTNFIGTMKPSWKKAWEDELQNIVDEQQLLNYQEDLVKDLKEDLVAVSNLFGHVKDYLDAKKVSKVKPREFSSFNSMGSLISNNPKEGLETVLMQVKALEPNPQSRLKAIELAEKQREKSLQEVKNDDEFAKELIGFVEGKKLKMTGGTDEIERVRNIKSEQALKMMMKSSSKENEFESNHEIEGNQAIVDETDKSEIKDENTDHRDQEDEKGIKEEVKDEHEKADIEETDKPEGEKEDD</sequence>
<feature type="compositionally biased region" description="Low complexity" evidence="3">
    <location>
        <begin position="179"/>
        <end position="190"/>
    </location>
</feature>
<evidence type="ECO:0000259" key="4">
    <source>
        <dbReference type="SMART" id="SM00806"/>
    </source>
</evidence>
<feature type="compositionally biased region" description="Polar residues" evidence="3">
    <location>
        <begin position="716"/>
        <end position="730"/>
    </location>
</feature>